<dbReference type="Proteomes" id="UP001230654">
    <property type="component" value="Unassembled WGS sequence"/>
</dbReference>
<dbReference type="NCBIfam" id="NF004845">
    <property type="entry name" value="PRK06196.1"/>
    <property type="match status" value="1"/>
</dbReference>
<accession>A0ABU0NGP1</accession>
<comment type="similarity">
    <text evidence="1">Belongs to the short-chain dehydrogenases/reductases (SDR) family.</text>
</comment>
<dbReference type="EMBL" id="JAUSWV010000001">
    <property type="protein sequence ID" value="MDQ0578271.1"/>
    <property type="molecule type" value="Genomic_DNA"/>
</dbReference>
<dbReference type="PANTHER" id="PTHR24320">
    <property type="entry name" value="RETINOL DEHYDROGENASE"/>
    <property type="match status" value="1"/>
</dbReference>
<evidence type="ECO:0000313" key="3">
    <source>
        <dbReference type="EMBL" id="MDQ0578271.1"/>
    </source>
</evidence>
<dbReference type="PRINTS" id="PR00081">
    <property type="entry name" value="GDHRDH"/>
</dbReference>
<name>A0ABU0NGP1_STRRH</name>
<keyword evidence="2" id="KW-0560">Oxidoreductase</keyword>
<gene>
    <name evidence="3" type="ORF">QF030_000449</name>
</gene>
<sequence length="345" mass="36219">MLAMRRSLGLDLDLALDRSFDGMTSIDQQPLGSPFSPTSTAQDVTAGLDLSGTNAVVTGGYSGLGLETTCTLAAAGARVIVPARRPDIARAALANVKGCEVIPMDLTDLASVRAAAAHIRDSLARLDLLMAVAGVMATPERRVGPGWEGQLTANHFGHFALACELYPLLAAADGARVVVNSSAGHTLTDIRWRDPHFRTGYDKWLAYGQAKTANALFAVHLDTLGRGDGVRAFSLHPGKIITGLQREMALQEQIDRGWVDEHGNVIATDFKTPSQGAATGLWAATSLLLADCGGLYLEDCDIAGISAPEASMDDGGVRAYAIDPDAAARLWDLSIAATGTAPITR</sequence>
<keyword evidence="4" id="KW-1185">Reference proteome</keyword>
<evidence type="ECO:0000313" key="4">
    <source>
        <dbReference type="Proteomes" id="UP001230654"/>
    </source>
</evidence>
<dbReference type="Pfam" id="PF00106">
    <property type="entry name" value="adh_short"/>
    <property type="match status" value="1"/>
</dbReference>
<evidence type="ECO:0000256" key="1">
    <source>
        <dbReference type="ARBA" id="ARBA00006484"/>
    </source>
</evidence>
<dbReference type="Gene3D" id="3.40.50.720">
    <property type="entry name" value="NAD(P)-binding Rossmann-like Domain"/>
    <property type="match status" value="1"/>
</dbReference>
<proteinExistence type="inferred from homology"/>
<dbReference type="InterPro" id="IPR002347">
    <property type="entry name" value="SDR_fam"/>
</dbReference>
<reference evidence="3 4" key="1">
    <citation type="submission" date="2023-07" db="EMBL/GenBank/DDBJ databases">
        <title>Comparative genomics of wheat-associated soil bacteria to identify genetic determinants of phenazine resistance.</title>
        <authorList>
            <person name="Mouncey N."/>
        </authorList>
    </citation>
    <scope>NUCLEOTIDE SEQUENCE [LARGE SCALE GENOMIC DNA]</scope>
    <source>
        <strain evidence="3 4">B2I6</strain>
    </source>
</reference>
<protein>
    <submittedName>
        <fullName evidence="3">NAD(P)-dependent dehydrogenase (Short-subunit alcohol dehydrogenase family)</fullName>
    </submittedName>
</protein>
<evidence type="ECO:0000256" key="2">
    <source>
        <dbReference type="ARBA" id="ARBA00023002"/>
    </source>
</evidence>
<dbReference type="SUPFAM" id="SSF51735">
    <property type="entry name" value="NAD(P)-binding Rossmann-fold domains"/>
    <property type="match status" value="1"/>
</dbReference>
<dbReference type="InterPro" id="IPR036291">
    <property type="entry name" value="NAD(P)-bd_dom_sf"/>
</dbReference>
<comment type="caution">
    <text evidence="3">The sequence shown here is derived from an EMBL/GenBank/DDBJ whole genome shotgun (WGS) entry which is preliminary data.</text>
</comment>
<organism evidence="3 4">
    <name type="scientific">Streptomyces rishiriensis</name>
    <dbReference type="NCBI Taxonomy" id="68264"/>
    <lineage>
        <taxon>Bacteria</taxon>
        <taxon>Bacillati</taxon>
        <taxon>Actinomycetota</taxon>
        <taxon>Actinomycetes</taxon>
        <taxon>Kitasatosporales</taxon>
        <taxon>Streptomycetaceae</taxon>
        <taxon>Streptomyces</taxon>
    </lineage>
</organism>
<dbReference type="PANTHER" id="PTHR24320:SF148">
    <property type="entry name" value="NAD(P)-BINDING ROSSMANN-FOLD SUPERFAMILY PROTEIN"/>
    <property type="match status" value="1"/>
</dbReference>